<keyword evidence="4" id="KW-1185">Reference proteome</keyword>
<protein>
    <submittedName>
        <fullName evidence="3">TOP2B topoisomerase</fullName>
    </submittedName>
</protein>
<dbReference type="InterPro" id="IPR012542">
    <property type="entry name" value="DTHCT"/>
</dbReference>
<evidence type="ECO:0000313" key="3">
    <source>
        <dbReference type="EMBL" id="NXO46878.1"/>
    </source>
</evidence>
<dbReference type="OrthoDB" id="276498at2759"/>
<dbReference type="AlphaFoldDB" id="A0A7L1SKH3"/>
<dbReference type="EMBL" id="VXBM01010660">
    <property type="protein sequence ID" value="NXO46878.1"/>
    <property type="molecule type" value="Genomic_DNA"/>
</dbReference>
<gene>
    <name evidence="3" type="primary">Top2b_4</name>
    <name evidence="3" type="ORF">LOCOCH_R11795</name>
</gene>
<feature type="region of interest" description="Disordered" evidence="1">
    <location>
        <begin position="1"/>
        <end position="43"/>
    </location>
</feature>
<reference evidence="4" key="1">
    <citation type="submission" date="2019-09" db="EMBL/GenBank/DDBJ databases">
        <title>Bird 10,000 Genomes (B10K) Project - Family phase.</title>
        <authorList>
            <person name="Zhang G."/>
        </authorList>
    </citation>
    <scope>NUCLEOTIDE SEQUENCE [LARGE SCALE GENOMIC DNA]</scope>
</reference>
<feature type="domain" description="DTHCT" evidence="2">
    <location>
        <begin position="2"/>
        <end position="73"/>
    </location>
</feature>
<feature type="non-terminal residue" evidence="3">
    <location>
        <position position="1"/>
    </location>
</feature>
<evidence type="ECO:0000259" key="2">
    <source>
        <dbReference type="Pfam" id="PF08070"/>
    </source>
</evidence>
<comment type="caution">
    <text evidence="3">The sequence shown here is derived from an EMBL/GenBank/DDBJ whole genome shotgun (WGS) entry which is preliminary data.</text>
</comment>
<name>A0A7L1SKH3_9PASS</name>
<evidence type="ECO:0000313" key="4">
    <source>
        <dbReference type="Proteomes" id="UP000572057"/>
    </source>
</evidence>
<accession>A0A7L1SKH3</accession>
<proteinExistence type="predicted"/>
<dbReference type="Proteomes" id="UP000572057">
    <property type="component" value="Unassembled WGS sequence"/>
</dbReference>
<sequence>GKGRGVKKRKASGSENEGEYNPGKKTPKSTPGKQSKKAAFDQDSDVEIFQSVFASETAPKPQTGWARKEVKYFAESDE</sequence>
<dbReference type="Pfam" id="PF08070">
    <property type="entry name" value="DTHCT"/>
    <property type="match status" value="1"/>
</dbReference>
<feature type="non-terminal residue" evidence="3">
    <location>
        <position position="78"/>
    </location>
</feature>
<evidence type="ECO:0000256" key="1">
    <source>
        <dbReference type="SAM" id="MobiDB-lite"/>
    </source>
</evidence>
<feature type="compositionally biased region" description="Basic residues" evidence="1">
    <location>
        <begin position="1"/>
        <end position="11"/>
    </location>
</feature>
<organism evidence="3 4">
    <name type="scientific">Helopsaltes ochotensis</name>
    <name type="common">Middendorff's grasshopper-warbler</name>
    <dbReference type="NCBI Taxonomy" id="3150915"/>
    <lineage>
        <taxon>Eukaryota</taxon>
        <taxon>Metazoa</taxon>
        <taxon>Chordata</taxon>
        <taxon>Craniata</taxon>
        <taxon>Vertebrata</taxon>
        <taxon>Euteleostomi</taxon>
        <taxon>Archelosauria</taxon>
        <taxon>Archosauria</taxon>
        <taxon>Dinosauria</taxon>
        <taxon>Saurischia</taxon>
        <taxon>Theropoda</taxon>
        <taxon>Coelurosauria</taxon>
        <taxon>Aves</taxon>
        <taxon>Neognathae</taxon>
        <taxon>Neoaves</taxon>
        <taxon>Telluraves</taxon>
        <taxon>Australaves</taxon>
        <taxon>Passeriformes</taxon>
        <taxon>Sylvioidea</taxon>
        <taxon>Locustellidae</taxon>
        <taxon>Helopsaltes</taxon>
    </lineage>
</organism>